<dbReference type="KEGG" id="phs:C2L64_48660"/>
<feature type="domain" description="Insertion element IS150 protein InsJ-like helix-turn-helix" evidence="1">
    <location>
        <begin position="34"/>
        <end position="71"/>
    </location>
</feature>
<name>A0AAN1JLC3_9BURK</name>
<dbReference type="Pfam" id="PF13518">
    <property type="entry name" value="HTH_28"/>
    <property type="match status" value="1"/>
</dbReference>
<dbReference type="InterPro" id="IPR036397">
    <property type="entry name" value="RNaseH_sf"/>
</dbReference>
<evidence type="ECO:0000313" key="2">
    <source>
        <dbReference type="EMBL" id="AUT76085.1"/>
    </source>
</evidence>
<reference evidence="2 3" key="1">
    <citation type="submission" date="2018-01" db="EMBL/GenBank/DDBJ databases">
        <title>Species boundaries and ecological features among Paraburkholderia terrae DSMZ17804T, P. hospita DSMZ17164T and P. caribensis DSMZ13236T.</title>
        <authorList>
            <person name="Pratama A.A."/>
        </authorList>
    </citation>
    <scope>NUCLEOTIDE SEQUENCE [LARGE SCALE GENOMIC DNA]</scope>
    <source>
        <strain evidence="2 3">DSM 17164</strain>
    </source>
</reference>
<organism evidence="2 3">
    <name type="scientific">Paraburkholderia hospita</name>
    <dbReference type="NCBI Taxonomy" id="169430"/>
    <lineage>
        <taxon>Bacteria</taxon>
        <taxon>Pseudomonadati</taxon>
        <taxon>Pseudomonadota</taxon>
        <taxon>Betaproteobacteria</taxon>
        <taxon>Burkholderiales</taxon>
        <taxon>Burkholderiaceae</taxon>
        <taxon>Paraburkholderia</taxon>
    </lineage>
</organism>
<dbReference type="AlphaFoldDB" id="A0AAN1JLC3"/>
<protein>
    <recommendedName>
        <fullName evidence="1">Insertion element IS150 protein InsJ-like helix-turn-helix domain-containing protein</fullName>
    </recommendedName>
</protein>
<dbReference type="EMBL" id="CP026108">
    <property type="protein sequence ID" value="AUT76085.1"/>
    <property type="molecule type" value="Genomic_DNA"/>
</dbReference>
<dbReference type="Gene3D" id="3.30.420.10">
    <property type="entry name" value="Ribonuclease H-like superfamily/Ribonuclease H"/>
    <property type="match status" value="1"/>
</dbReference>
<evidence type="ECO:0000313" key="3">
    <source>
        <dbReference type="Proteomes" id="UP000236649"/>
    </source>
</evidence>
<evidence type="ECO:0000259" key="1">
    <source>
        <dbReference type="Pfam" id="PF13518"/>
    </source>
</evidence>
<sequence>MNRRKPNLQTIDVSAWPTVAYAEFDPAMRARFEKRQQAILRYIDGESIRAIEESIGINRRQLYRWLDRVQAQHPDGRPFGFRGLFPFIRIVEYERLREVELKGERGSRGTAGALAQLFERHPALAGWLLLQVKRRKGLLEQLHTDGHLRTRLRGLKALHDDFLQQCRSVGLTAGDYPLNTADRALRSLSRVIKAEMLRTFGTAARSAGASHLKGLPRREAAGAPVATRPYQVVEFDGHRLDIRLKVVVRDPLGFAHEFEMERVWLLAIIDVCTRAVLGYHIALALRAREKGWTSSGALKILESADCGVSIRLGEKVDTTTVACPSSSTSLLYRISRSSATARAEHYRHAARPVLCAG</sequence>
<dbReference type="InterPro" id="IPR009057">
    <property type="entry name" value="Homeodomain-like_sf"/>
</dbReference>
<dbReference type="Proteomes" id="UP000236649">
    <property type="component" value="Chromosome 4"/>
</dbReference>
<proteinExistence type="predicted"/>
<gene>
    <name evidence="2" type="ORF">C2L64_48660</name>
</gene>
<dbReference type="InterPro" id="IPR055247">
    <property type="entry name" value="InsJ-like_HTH"/>
</dbReference>
<accession>A0AAN1JLC3</accession>
<dbReference type="SUPFAM" id="SSF46689">
    <property type="entry name" value="Homeodomain-like"/>
    <property type="match status" value="1"/>
</dbReference>
<dbReference type="GO" id="GO:0003676">
    <property type="term" value="F:nucleic acid binding"/>
    <property type="evidence" value="ECO:0007669"/>
    <property type="project" value="InterPro"/>
</dbReference>